<keyword evidence="1" id="KW-0472">Membrane</keyword>
<dbReference type="EMBL" id="CP065956">
    <property type="protein sequence ID" value="QSR87090.1"/>
    <property type="molecule type" value="Genomic_DNA"/>
</dbReference>
<dbReference type="RefSeq" id="WP_206847541.1">
    <property type="nucleotide sequence ID" value="NZ_CP065956.1"/>
</dbReference>
<keyword evidence="1" id="KW-1133">Transmembrane helix</keyword>
<name>A0ABX7PVQ3_9BACT</name>
<dbReference type="Proteomes" id="UP000663088">
    <property type="component" value="Chromosome"/>
</dbReference>
<protein>
    <submittedName>
        <fullName evidence="2">Uncharacterized protein</fullName>
    </submittedName>
</protein>
<accession>A0ABX7PVQ3</accession>
<reference evidence="2 3" key="1">
    <citation type="submission" date="2020-12" db="EMBL/GenBank/DDBJ databases">
        <authorList>
            <person name="Awala S.I."/>
            <person name="Gwak J.-H."/>
            <person name="Kim S.-J."/>
            <person name="Rhee S.-K."/>
        </authorList>
    </citation>
    <scope>NUCLEOTIDE SEQUENCE [LARGE SCALE GENOMIC DNA]</scope>
    <source>
        <strain evidence="2 3">IT5</strain>
    </source>
</reference>
<organism evidence="2 3">
    <name type="scientific">Candidatus Methylacidiphilum infernorum</name>
    <dbReference type="NCBI Taxonomy" id="511746"/>
    <lineage>
        <taxon>Bacteria</taxon>
        <taxon>Pseudomonadati</taxon>
        <taxon>Verrucomicrobiota</taxon>
        <taxon>Methylacidiphilae</taxon>
        <taxon>Methylacidiphilales</taxon>
        <taxon>Methylacidiphilaceae</taxon>
        <taxon>Methylacidiphilum (ex Ratnadevi et al. 2023)</taxon>
    </lineage>
</organism>
<gene>
    <name evidence="2" type="ORF">EM20IM_01670</name>
</gene>
<sequence>MEKNLFFYFWIFFLLLIHGGSLLFSLTHQHKEIEQKVSAILYKDLYPEAGEKIVMLNIDYIDKKKTPAVVASWLVHLVDDGLHYKPLFRPPSTLDTEEVYGMGRFRLKENFSVDLNDPLTKQSLESWHEKLIKVRDLMRQVVVLRCMYFCRHNYGKNTESDLNNALSQLHNLAIQEKPKTVLK</sequence>
<evidence type="ECO:0000256" key="1">
    <source>
        <dbReference type="SAM" id="Phobius"/>
    </source>
</evidence>
<keyword evidence="1" id="KW-0812">Transmembrane</keyword>
<feature type="transmembrane region" description="Helical" evidence="1">
    <location>
        <begin position="6"/>
        <end position="26"/>
    </location>
</feature>
<keyword evidence="3" id="KW-1185">Reference proteome</keyword>
<evidence type="ECO:0000313" key="2">
    <source>
        <dbReference type="EMBL" id="QSR87090.1"/>
    </source>
</evidence>
<proteinExistence type="predicted"/>
<evidence type="ECO:0000313" key="3">
    <source>
        <dbReference type="Proteomes" id="UP000663088"/>
    </source>
</evidence>